<dbReference type="OrthoDB" id="9812349at2"/>
<keyword evidence="1" id="KW-0812">Transmembrane</keyword>
<dbReference type="Pfam" id="PF05656">
    <property type="entry name" value="DUF805"/>
    <property type="match status" value="1"/>
</dbReference>
<keyword evidence="1" id="KW-1133">Transmembrane helix</keyword>
<sequence>MRSVGLEDFFTFFFRPQGRIARREYALGAGLIFTINAALFALLLTRESWATLAAVLMLSLWLPLLVAQLVLAAKRCHDLGISGAFCLILGVPFFGIFGLIALAFAAGTDGPNAYGPPPAFRAD</sequence>
<evidence type="ECO:0000313" key="2">
    <source>
        <dbReference type="EMBL" id="SDB52800.1"/>
    </source>
</evidence>
<dbReference type="Proteomes" id="UP000199071">
    <property type="component" value="Unassembled WGS sequence"/>
</dbReference>
<feature type="transmembrane region" description="Helical" evidence="1">
    <location>
        <begin position="49"/>
        <end position="72"/>
    </location>
</feature>
<dbReference type="PANTHER" id="PTHR34980">
    <property type="entry name" value="INNER MEMBRANE PROTEIN-RELATED-RELATED"/>
    <property type="match status" value="1"/>
</dbReference>
<keyword evidence="3" id="KW-1185">Reference proteome</keyword>
<feature type="transmembrane region" description="Helical" evidence="1">
    <location>
        <begin position="84"/>
        <end position="106"/>
    </location>
</feature>
<gene>
    <name evidence="2" type="ORF">SAMN02982931_04161</name>
</gene>
<accession>A0A1G6E652</accession>
<dbReference type="RefSeq" id="WP_090879598.1">
    <property type="nucleotide sequence ID" value="NZ_FMXQ01000010.1"/>
</dbReference>
<dbReference type="EMBL" id="FMXQ01000010">
    <property type="protein sequence ID" value="SDB52800.1"/>
    <property type="molecule type" value="Genomic_DNA"/>
</dbReference>
<evidence type="ECO:0000256" key="1">
    <source>
        <dbReference type="SAM" id="Phobius"/>
    </source>
</evidence>
<dbReference type="AlphaFoldDB" id="A0A1G6E652"/>
<dbReference type="STRING" id="665467.SAMN02982931_04161"/>
<proteinExistence type="predicted"/>
<keyword evidence="1" id="KW-0472">Membrane</keyword>
<name>A0A1G6E652_9HYPH</name>
<feature type="transmembrane region" description="Helical" evidence="1">
    <location>
        <begin position="25"/>
        <end position="43"/>
    </location>
</feature>
<organism evidence="2 3">
    <name type="scientific">Bauldia litoralis</name>
    <dbReference type="NCBI Taxonomy" id="665467"/>
    <lineage>
        <taxon>Bacteria</taxon>
        <taxon>Pseudomonadati</taxon>
        <taxon>Pseudomonadota</taxon>
        <taxon>Alphaproteobacteria</taxon>
        <taxon>Hyphomicrobiales</taxon>
        <taxon>Kaistiaceae</taxon>
        <taxon>Bauldia</taxon>
    </lineage>
</organism>
<reference evidence="2 3" key="1">
    <citation type="submission" date="2016-10" db="EMBL/GenBank/DDBJ databases">
        <authorList>
            <person name="de Groot N.N."/>
        </authorList>
    </citation>
    <scope>NUCLEOTIDE SEQUENCE [LARGE SCALE GENOMIC DNA]</scope>
    <source>
        <strain evidence="2 3">ATCC 35022</strain>
    </source>
</reference>
<evidence type="ECO:0000313" key="3">
    <source>
        <dbReference type="Proteomes" id="UP000199071"/>
    </source>
</evidence>
<dbReference type="InterPro" id="IPR008523">
    <property type="entry name" value="DUF805"/>
</dbReference>
<protein>
    <submittedName>
        <fullName evidence="2">Uncharacterized membrane protein YhaH, DUF805 family</fullName>
    </submittedName>
</protein>
<dbReference type="GO" id="GO:0005886">
    <property type="term" value="C:plasma membrane"/>
    <property type="evidence" value="ECO:0007669"/>
    <property type="project" value="TreeGrafter"/>
</dbReference>